<evidence type="ECO:0000256" key="2">
    <source>
        <dbReference type="SAM" id="MobiDB-lite"/>
    </source>
</evidence>
<feature type="compositionally biased region" description="Basic and acidic residues" evidence="2">
    <location>
        <begin position="469"/>
        <end position="479"/>
    </location>
</feature>
<keyword evidence="1" id="KW-0175">Coiled coil</keyword>
<dbReference type="AlphaFoldDB" id="A0A9N9LFY3"/>
<dbReference type="Proteomes" id="UP000701801">
    <property type="component" value="Unassembled WGS sequence"/>
</dbReference>
<protein>
    <submittedName>
        <fullName evidence="3">Uncharacterized protein</fullName>
    </submittedName>
</protein>
<proteinExistence type="predicted"/>
<feature type="region of interest" description="Disordered" evidence="2">
    <location>
        <begin position="321"/>
        <end position="424"/>
    </location>
</feature>
<dbReference type="EMBL" id="CAJVRM010000028">
    <property type="protein sequence ID" value="CAG8971872.1"/>
    <property type="molecule type" value="Genomic_DNA"/>
</dbReference>
<feature type="compositionally biased region" description="Polar residues" evidence="2">
    <location>
        <begin position="391"/>
        <end position="420"/>
    </location>
</feature>
<evidence type="ECO:0000313" key="3">
    <source>
        <dbReference type="EMBL" id="CAG8971872.1"/>
    </source>
</evidence>
<accession>A0A9N9LFY3</accession>
<comment type="caution">
    <text evidence="3">The sequence shown here is derived from an EMBL/GenBank/DDBJ whole genome shotgun (WGS) entry which is preliminary data.</text>
</comment>
<feature type="compositionally biased region" description="Low complexity" evidence="2">
    <location>
        <begin position="352"/>
        <end position="366"/>
    </location>
</feature>
<keyword evidence="4" id="KW-1185">Reference proteome</keyword>
<reference evidence="3" key="1">
    <citation type="submission" date="2021-07" db="EMBL/GenBank/DDBJ databases">
        <authorList>
            <person name="Durling M."/>
        </authorList>
    </citation>
    <scope>NUCLEOTIDE SEQUENCE</scope>
</reference>
<feature type="coiled-coil region" evidence="1">
    <location>
        <begin position="17"/>
        <end position="44"/>
    </location>
</feature>
<feature type="compositionally biased region" description="Basic and acidic residues" evidence="2">
    <location>
        <begin position="335"/>
        <end position="346"/>
    </location>
</feature>
<sequence>MSTSSTNDDQYAGQESYEILQQENQRLQEDNERLSARVVSLAQGEYQITDDKITAKFREIRDGIDIWIDELQDDERRHFKTTYSSFLRKQDREGIFYDLGFRAGFLDEKWGEELGRLETCIYVILGMVISNRLRRGLLNDKYPFGLIEYQIRFFDMIESSMTSSSNHKVTDLAKFYRWKGETISAIATTSDFIKRAKYNREGLLDDMRKDVSQWLGSKLSTKLTTLLREKVVQPATDFQRMIHHSGKRFDVEYMDVADIPLLENTSDADIIDVSEWRFSRSEIKEVFHCWLPALVMKISMDQKDITFVKPVLLGYKQSSIEPKRSARNSPVRKSPAKERVVPDEKRRRGSPHSHTQQSSRSSTSKSQRPEPPAPSKTGDYFFSRLLPGRSGSHSESGPSRKGSTPSTRTTKQDLTPQSNALPEEATYRIETTKIYNIVPEEVRVVDVSPTPQTFTDRPFEDEPLSVPDARMEGNNEIHEGNSAFPSRYTYAKPQQWYPDDYPSQ</sequence>
<evidence type="ECO:0000313" key="4">
    <source>
        <dbReference type="Proteomes" id="UP000701801"/>
    </source>
</evidence>
<organism evidence="3 4">
    <name type="scientific">Hymenoscyphus albidus</name>
    <dbReference type="NCBI Taxonomy" id="595503"/>
    <lineage>
        <taxon>Eukaryota</taxon>
        <taxon>Fungi</taxon>
        <taxon>Dikarya</taxon>
        <taxon>Ascomycota</taxon>
        <taxon>Pezizomycotina</taxon>
        <taxon>Leotiomycetes</taxon>
        <taxon>Helotiales</taxon>
        <taxon>Helotiaceae</taxon>
        <taxon>Hymenoscyphus</taxon>
    </lineage>
</organism>
<dbReference type="OrthoDB" id="4755094at2759"/>
<gene>
    <name evidence="3" type="ORF">HYALB_00001985</name>
</gene>
<name>A0A9N9LFY3_9HELO</name>
<feature type="region of interest" description="Disordered" evidence="2">
    <location>
        <begin position="448"/>
        <end position="504"/>
    </location>
</feature>
<evidence type="ECO:0000256" key="1">
    <source>
        <dbReference type="SAM" id="Coils"/>
    </source>
</evidence>